<reference evidence="2 3" key="1">
    <citation type="submission" date="2018-05" db="EMBL/GenBank/DDBJ databases">
        <title>Whole genome sequencing for identification of molecular markers to develop diagnostic detection tools for the regulated plant pathogen Lachnellula willkommii.</title>
        <authorList>
            <person name="Giroux E."/>
            <person name="Bilodeau G."/>
        </authorList>
    </citation>
    <scope>NUCLEOTIDE SEQUENCE [LARGE SCALE GENOMIC DNA]</scope>
    <source>
        <strain evidence="2 3">CBS 203.66</strain>
    </source>
</reference>
<dbReference type="InterPro" id="IPR051678">
    <property type="entry name" value="AGP_Transferase"/>
</dbReference>
<dbReference type="Pfam" id="PF01636">
    <property type="entry name" value="APH"/>
    <property type="match status" value="1"/>
</dbReference>
<dbReference type="AlphaFoldDB" id="A0A8T9BMV7"/>
<organism evidence="2 3">
    <name type="scientific">Lachnellula arida</name>
    <dbReference type="NCBI Taxonomy" id="1316785"/>
    <lineage>
        <taxon>Eukaryota</taxon>
        <taxon>Fungi</taxon>
        <taxon>Dikarya</taxon>
        <taxon>Ascomycota</taxon>
        <taxon>Pezizomycotina</taxon>
        <taxon>Leotiomycetes</taxon>
        <taxon>Helotiales</taxon>
        <taxon>Lachnaceae</taxon>
        <taxon>Lachnellula</taxon>
    </lineage>
</organism>
<dbReference type="InterPro" id="IPR011009">
    <property type="entry name" value="Kinase-like_dom_sf"/>
</dbReference>
<evidence type="ECO:0000313" key="2">
    <source>
        <dbReference type="EMBL" id="TVY19793.1"/>
    </source>
</evidence>
<evidence type="ECO:0000259" key="1">
    <source>
        <dbReference type="Pfam" id="PF01636"/>
    </source>
</evidence>
<dbReference type="SUPFAM" id="SSF56112">
    <property type="entry name" value="Protein kinase-like (PK-like)"/>
    <property type="match status" value="1"/>
</dbReference>
<dbReference type="Proteomes" id="UP000469559">
    <property type="component" value="Unassembled WGS sequence"/>
</dbReference>
<dbReference type="PANTHER" id="PTHR21310">
    <property type="entry name" value="AMINOGLYCOSIDE PHOSPHOTRANSFERASE-RELATED-RELATED"/>
    <property type="match status" value="1"/>
</dbReference>
<evidence type="ECO:0000313" key="3">
    <source>
        <dbReference type="Proteomes" id="UP000469559"/>
    </source>
</evidence>
<name>A0A8T9BMV7_9HELO</name>
<feature type="domain" description="Aminoglycoside phosphotransferase" evidence="1">
    <location>
        <begin position="99"/>
        <end position="234"/>
    </location>
</feature>
<comment type="caution">
    <text evidence="2">The sequence shown here is derived from an EMBL/GenBank/DDBJ whole genome shotgun (WGS) entry which is preliminary data.</text>
</comment>
<sequence>MAKEPQIQDAETSTLIDPFFTRNNLTLPDQQECYTIVSQLYPNQPISPASCQGYCSFTLFVGPSTVIQFRPSPYRLDLTTTSLASSIHSTHAPQTSHRAVLRSSGLHVYSMSRIPGLSLRDARARSPILARSPQYLETLCTSLAAFLLHSWHSPPLPPVPLGKIGASLYPRLQLLATALPPRFRPTARHLVDNASSIASLPWVLTHGDLVPGNIMLSPSSGRLTGLVDWAEAEVLPFGLCLYGLEEILGEMTEGGWEYHDAAEGLRGVFWRALDEGVGEEERAGVRMARTAGILLWWGFAWDEGRIDRVVEEGRDGVEIARLDAFLGPFGDGGADVDVDVRVSKL</sequence>
<keyword evidence="3" id="KW-1185">Reference proteome</keyword>
<protein>
    <recommendedName>
        <fullName evidence="1">Aminoglycoside phosphotransferase domain-containing protein</fullName>
    </recommendedName>
</protein>
<accession>A0A8T9BMV7</accession>
<gene>
    <name evidence="2" type="ORF">LARI1_G002975</name>
</gene>
<dbReference type="Gene3D" id="3.90.1200.10">
    <property type="match status" value="1"/>
</dbReference>
<dbReference type="PANTHER" id="PTHR21310:SF59">
    <property type="entry name" value="AMINOGLYCOSIDE PHOSPHOTRANSFERASE DOMAIN-CONTAINING PROTEIN"/>
    <property type="match status" value="1"/>
</dbReference>
<dbReference type="EMBL" id="QGMF01000087">
    <property type="protein sequence ID" value="TVY19793.1"/>
    <property type="molecule type" value="Genomic_DNA"/>
</dbReference>
<dbReference type="OrthoDB" id="5598852at2759"/>
<dbReference type="InterPro" id="IPR002575">
    <property type="entry name" value="Aminoglycoside_PTrfase"/>
</dbReference>
<proteinExistence type="predicted"/>